<proteinExistence type="inferred from homology"/>
<keyword evidence="5 6" id="KW-0143">Chaperone</keyword>
<name>A0A267EJ60_9PLAT</name>
<dbReference type="GO" id="GO:0005758">
    <property type="term" value="C:mitochondrial intermembrane space"/>
    <property type="evidence" value="ECO:0007669"/>
    <property type="project" value="TreeGrafter"/>
</dbReference>
<reference evidence="7 8" key="1">
    <citation type="submission" date="2017-06" db="EMBL/GenBank/DDBJ databases">
        <title>A platform for efficient transgenesis in Macrostomum lignano, a flatworm model organism for stem cell research.</title>
        <authorList>
            <person name="Berezikov E."/>
        </authorList>
    </citation>
    <scope>NUCLEOTIDE SEQUENCE [LARGE SCALE GENOMIC DNA]</scope>
    <source>
        <strain evidence="7">DV1</strain>
        <tissue evidence="7">Whole organism</tissue>
    </source>
</reference>
<accession>A0A267EJ60</accession>
<evidence type="ECO:0000256" key="5">
    <source>
        <dbReference type="ARBA" id="ARBA00023186"/>
    </source>
</evidence>
<evidence type="ECO:0000256" key="4">
    <source>
        <dbReference type="ARBA" id="ARBA00023128"/>
    </source>
</evidence>
<dbReference type="Pfam" id="PF13233">
    <property type="entry name" value="Complex1_LYR_2"/>
    <property type="match status" value="1"/>
</dbReference>
<sequence>FGPSHTSRVRQLYKLILRLHRSLPGDLRSLGDHYARAEFRRHLNCTEPQAAEFMLQWADYASVLSRQISDSLKEADRSLIGSSANLQSPIATVANENSTSSYGVCLNRQQLDHLADHQLAQLFELYKHTTNSTSTH</sequence>
<dbReference type="Proteomes" id="UP000215902">
    <property type="component" value="Unassembled WGS sequence"/>
</dbReference>
<dbReference type="OrthoDB" id="278329at2759"/>
<protein>
    <recommendedName>
        <fullName evidence="6">Succinate dehydrogenase assembly factor 3</fullName>
        <shortName evidence="6">SDH assembly factor 3</shortName>
        <shortName evidence="6">SDHAF3</shortName>
    </recommendedName>
</protein>
<feature type="non-terminal residue" evidence="7">
    <location>
        <position position="1"/>
    </location>
</feature>
<evidence type="ECO:0000256" key="6">
    <source>
        <dbReference type="RuleBase" id="RU368039"/>
    </source>
</evidence>
<dbReference type="CDD" id="cd20270">
    <property type="entry name" value="Complex1_LYR_SDHAF3_LYRM10"/>
    <property type="match status" value="1"/>
</dbReference>
<dbReference type="EMBL" id="NIVC01002109">
    <property type="protein sequence ID" value="PAA60812.1"/>
    <property type="molecule type" value="Genomic_DNA"/>
</dbReference>
<evidence type="ECO:0000256" key="1">
    <source>
        <dbReference type="ARBA" id="ARBA00004305"/>
    </source>
</evidence>
<organism evidence="7 8">
    <name type="scientific">Macrostomum lignano</name>
    <dbReference type="NCBI Taxonomy" id="282301"/>
    <lineage>
        <taxon>Eukaryota</taxon>
        <taxon>Metazoa</taxon>
        <taxon>Spiralia</taxon>
        <taxon>Lophotrochozoa</taxon>
        <taxon>Platyhelminthes</taxon>
        <taxon>Rhabditophora</taxon>
        <taxon>Macrostomorpha</taxon>
        <taxon>Macrostomida</taxon>
        <taxon>Macrostomidae</taxon>
        <taxon>Macrostomum</taxon>
    </lineage>
</organism>
<keyword evidence="3" id="KW-0809">Transit peptide</keyword>
<comment type="subunit">
    <text evidence="6">Interacts with the iron-sulfur protein subunit within the SDH catalytic dimer.</text>
</comment>
<evidence type="ECO:0000256" key="3">
    <source>
        <dbReference type="ARBA" id="ARBA00022946"/>
    </source>
</evidence>
<dbReference type="AlphaFoldDB" id="A0A267EJ60"/>
<comment type="caution">
    <text evidence="7">The sequence shown here is derived from an EMBL/GenBank/DDBJ whole genome shotgun (WGS) entry which is preliminary data.</text>
</comment>
<keyword evidence="4 6" id="KW-0496">Mitochondrion</keyword>
<dbReference type="STRING" id="282301.A0A267EJ60"/>
<keyword evidence="8" id="KW-1185">Reference proteome</keyword>
<dbReference type="PANTHER" id="PTHR13137:SF6">
    <property type="entry name" value="SUCCINATE DEHYDROGENASE ASSEMBLY FACTOR 3, MITOCHONDRIAL"/>
    <property type="match status" value="1"/>
</dbReference>
<dbReference type="GO" id="GO:0005759">
    <property type="term" value="C:mitochondrial matrix"/>
    <property type="evidence" value="ECO:0007669"/>
    <property type="project" value="UniProtKB-SubCell"/>
</dbReference>
<gene>
    <name evidence="7" type="ORF">BOX15_Mlig015035g1</name>
</gene>
<dbReference type="GO" id="GO:0034553">
    <property type="term" value="P:mitochondrial respiratory chain complex II assembly"/>
    <property type="evidence" value="ECO:0007669"/>
    <property type="project" value="UniProtKB-UniRule"/>
</dbReference>
<dbReference type="GO" id="GO:0006105">
    <property type="term" value="P:succinate metabolic process"/>
    <property type="evidence" value="ECO:0007669"/>
    <property type="project" value="TreeGrafter"/>
</dbReference>
<comment type="similarity">
    <text evidence="2 6">Belongs to the complex I LYR family. SDHAF3 subfamily.</text>
</comment>
<dbReference type="InterPro" id="IPR008381">
    <property type="entry name" value="SDHAF3/Sdh7"/>
</dbReference>
<evidence type="ECO:0000313" key="7">
    <source>
        <dbReference type="EMBL" id="PAA60812.1"/>
    </source>
</evidence>
<evidence type="ECO:0000256" key="2">
    <source>
        <dbReference type="ARBA" id="ARBA00006020"/>
    </source>
</evidence>
<comment type="function">
    <text evidence="6">Plays an essential role in the assembly of succinate dehydrogenase (SDH), an enzyme complex (also referred to as respiratory complex II) that is a component of both the tricarboxylic acid (TCA) cycle and the mitochondrial electron transport chain, and which couples the oxidation of succinate to fumarate with the reduction of ubiquinone (coenzyme Q) to ubiquinol. Promotes maturation of the iron-sulfur protein subunit of the SDH catalytic dimer, protecting it from the deleterious effects of oxidants. May act together with SDHAF1.</text>
</comment>
<dbReference type="PANTHER" id="PTHR13137">
    <property type="entry name" value="DC11 ACN9 HOMOLOG"/>
    <property type="match status" value="1"/>
</dbReference>
<evidence type="ECO:0000313" key="8">
    <source>
        <dbReference type="Proteomes" id="UP000215902"/>
    </source>
</evidence>
<comment type="subcellular location">
    <subcellularLocation>
        <location evidence="1 6">Mitochondrion matrix</location>
    </subcellularLocation>
</comment>